<name>A0A7W9MKP2_9ACTN</name>
<gene>
    <name evidence="1" type="ORF">F4562_006903</name>
</gene>
<dbReference type="AlphaFoldDB" id="A0A7W9MKP2"/>
<dbReference type="Proteomes" id="UP000540685">
    <property type="component" value="Unassembled WGS sequence"/>
</dbReference>
<dbReference type="EMBL" id="JACHMP010000002">
    <property type="protein sequence ID" value="MBB5823754.1"/>
    <property type="molecule type" value="Genomic_DNA"/>
</dbReference>
<protein>
    <submittedName>
        <fullName evidence="1">Uncharacterized protein</fullName>
    </submittedName>
</protein>
<evidence type="ECO:0000313" key="1">
    <source>
        <dbReference type="EMBL" id="MBB5823754.1"/>
    </source>
</evidence>
<organism evidence="1 2">
    <name type="scientific">Streptosporangium becharense</name>
    <dbReference type="NCBI Taxonomy" id="1816182"/>
    <lineage>
        <taxon>Bacteria</taxon>
        <taxon>Bacillati</taxon>
        <taxon>Actinomycetota</taxon>
        <taxon>Actinomycetes</taxon>
        <taxon>Streptosporangiales</taxon>
        <taxon>Streptosporangiaceae</taxon>
        <taxon>Streptosporangium</taxon>
    </lineage>
</organism>
<comment type="caution">
    <text evidence="1">The sequence shown here is derived from an EMBL/GenBank/DDBJ whole genome shotgun (WGS) entry which is preliminary data.</text>
</comment>
<sequence>MTPEDLDRLHQAALRRGVDPDELDRLRTAALADVGGDMEQLARQVRIHNALAAFKNEIRHDPPLRP</sequence>
<reference evidence="1 2" key="1">
    <citation type="submission" date="2020-08" db="EMBL/GenBank/DDBJ databases">
        <title>Sequencing the genomes of 1000 actinobacteria strains.</title>
        <authorList>
            <person name="Klenk H.-P."/>
        </authorList>
    </citation>
    <scope>NUCLEOTIDE SEQUENCE [LARGE SCALE GENOMIC DNA]</scope>
    <source>
        <strain evidence="1 2">DSM 46887</strain>
    </source>
</reference>
<evidence type="ECO:0000313" key="2">
    <source>
        <dbReference type="Proteomes" id="UP000540685"/>
    </source>
</evidence>
<dbReference type="RefSeq" id="WP_184538091.1">
    <property type="nucleotide sequence ID" value="NZ_JACHMP010000002.1"/>
</dbReference>
<proteinExistence type="predicted"/>
<keyword evidence="2" id="KW-1185">Reference proteome</keyword>
<accession>A0A7W9MKP2</accession>